<dbReference type="InterPro" id="IPR042935">
    <property type="entry name" value="Tad1"/>
</dbReference>
<sequence length="400" mass="44317">MSENEMTSQADEIASLVLDEFGKLAPKRRPAVRDNGLHEWVPLSGIVVRGPNLFKCVALATGMKCLPASKLTEANGVVIHDWHAEILAIRSFNRFLLDECYRLAQDPNAESDYLYRNQSSSQFHWRPELTLHMYCSEAPCGDASMELTISAQADPTPWEPPTPSSQLLLGRGHFSSLGIVRRKPARGDAPPTTSKSCSDKIALKQCTSLLSSLTPLLISPENVYLTSLILPQSQYSKSGCIRCFGINSEVGRMSCLKGKQWEEDYAAVPFMVETTPKEFEYSKRSVAARSSKQAASNLAVAWTADGRVEEGLIGGVLQGRKAFTLKGASAMSRRSMWILAKEIAQNLGDKRIIEALSAESYEKIKENNLLEGRRRVKEEVRRDALKGWLRNTGDETFGLS</sequence>
<evidence type="ECO:0000259" key="1">
    <source>
        <dbReference type="PROSITE" id="PS50141"/>
    </source>
</evidence>
<keyword evidence="3" id="KW-1185">Reference proteome</keyword>
<evidence type="ECO:0000313" key="2">
    <source>
        <dbReference type="EMBL" id="KAK4232250.1"/>
    </source>
</evidence>
<proteinExistence type="predicted"/>
<dbReference type="GO" id="GO:0043829">
    <property type="term" value="F:tRNA-specific adenosine-37 deaminase activity"/>
    <property type="evidence" value="ECO:0007669"/>
    <property type="project" value="TreeGrafter"/>
</dbReference>
<dbReference type="SMART" id="SM00552">
    <property type="entry name" value="ADEAMc"/>
    <property type="match status" value="1"/>
</dbReference>
<dbReference type="GO" id="GO:0003723">
    <property type="term" value="F:RNA binding"/>
    <property type="evidence" value="ECO:0007669"/>
    <property type="project" value="InterPro"/>
</dbReference>
<dbReference type="PANTHER" id="PTHR47803">
    <property type="entry name" value="TRNA-SPECIFIC ADENOSINE DEAMINASE 1"/>
    <property type="match status" value="1"/>
</dbReference>
<accession>A0AAN7H8M5</accession>
<feature type="domain" description="A to I editase" evidence="1">
    <location>
        <begin position="58"/>
        <end position="390"/>
    </location>
</feature>
<reference evidence="2" key="1">
    <citation type="journal article" date="2023" name="Mol. Phylogenet. Evol.">
        <title>Genome-scale phylogeny and comparative genomics of the fungal order Sordariales.</title>
        <authorList>
            <person name="Hensen N."/>
            <person name="Bonometti L."/>
            <person name="Westerberg I."/>
            <person name="Brannstrom I.O."/>
            <person name="Guillou S."/>
            <person name="Cros-Aarteil S."/>
            <person name="Calhoun S."/>
            <person name="Haridas S."/>
            <person name="Kuo A."/>
            <person name="Mondo S."/>
            <person name="Pangilinan J."/>
            <person name="Riley R."/>
            <person name="LaButti K."/>
            <person name="Andreopoulos B."/>
            <person name="Lipzen A."/>
            <person name="Chen C."/>
            <person name="Yan M."/>
            <person name="Daum C."/>
            <person name="Ng V."/>
            <person name="Clum A."/>
            <person name="Steindorff A."/>
            <person name="Ohm R.A."/>
            <person name="Martin F."/>
            <person name="Silar P."/>
            <person name="Natvig D.O."/>
            <person name="Lalanne C."/>
            <person name="Gautier V."/>
            <person name="Ament-Velasquez S.L."/>
            <person name="Kruys A."/>
            <person name="Hutchinson M.I."/>
            <person name="Powell A.J."/>
            <person name="Barry K."/>
            <person name="Miller A.N."/>
            <person name="Grigoriev I.V."/>
            <person name="Debuchy R."/>
            <person name="Gladieux P."/>
            <person name="Hiltunen Thoren M."/>
            <person name="Johannesson H."/>
        </authorList>
    </citation>
    <scope>NUCLEOTIDE SEQUENCE</scope>
    <source>
        <strain evidence="2">CBS 990.96</strain>
    </source>
</reference>
<evidence type="ECO:0000313" key="3">
    <source>
        <dbReference type="Proteomes" id="UP001301958"/>
    </source>
</evidence>
<dbReference type="Pfam" id="PF02137">
    <property type="entry name" value="A_deamin"/>
    <property type="match status" value="1"/>
</dbReference>
<dbReference type="GO" id="GO:0002100">
    <property type="term" value="P:tRNA wobble adenosine to inosine editing"/>
    <property type="evidence" value="ECO:0007669"/>
    <property type="project" value="InterPro"/>
</dbReference>
<dbReference type="InterPro" id="IPR002466">
    <property type="entry name" value="A_deamin"/>
</dbReference>
<dbReference type="PANTHER" id="PTHR47803:SF1">
    <property type="entry name" value="TRNA-SPECIFIC ADENOSINE DEAMINASE 1"/>
    <property type="match status" value="1"/>
</dbReference>
<dbReference type="AlphaFoldDB" id="A0AAN7H8M5"/>
<gene>
    <name evidence="2" type="ORF">QBC38DRAFT_463555</name>
</gene>
<comment type="caution">
    <text evidence="2">The sequence shown here is derived from an EMBL/GenBank/DDBJ whole genome shotgun (WGS) entry which is preliminary data.</text>
</comment>
<dbReference type="PROSITE" id="PS50141">
    <property type="entry name" value="A_DEAMIN_EDITASE"/>
    <property type="match status" value="1"/>
</dbReference>
<protein>
    <submittedName>
        <fullName evidence="2">tRNA-specific adenosine deaminase</fullName>
    </submittedName>
</protein>
<dbReference type="EMBL" id="MU865288">
    <property type="protein sequence ID" value="KAK4232250.1"/>
    <property type="molecule type" value="Genomic_DNA"/>
</dbReference>
<organism evidence="2 3">
    <name type="scientific">Podospora fimiseda</name>
    <dbReference type="NCBI Taxonomy" id="252190"/>
    <lineage>
        <taxon>Eukaryota</taxon>
        <taxon>Fungi</taxon>
        <taxon>Dikarya</taxon>
        <taxon>Ascomycota</taxon>
        <taxon>Pezizomycotina</taxon>
        <taxon>Sordariomycetes</taxon>
        <taxon>Sordariomycetidae</taxon>
        <taxon>Sordariales</taxon>
        <taxon>Podosporaceae</taxon>
        <taxon>Podospora</taxon>
    </lineage>
</organism>
<dbReference type="Proteomes" id="UP001301958">
    <property type="component" value="Unassembled WGS sequence"/>
</dbReference>
<reference evidence="2" key="2">
    <citation type="submission" date="2023-05" db="EMBL/GenBank/DDBJ databases">
        <authorList>
            <consortium name="Lawrence Berkeley National Laboratory"/>
            <person name="Steindorff A."/>
            <person name="Hensen N."/>
            <person name="Bonometti L."/>
            <person name="Westerberg I."/>
            <person name="Brannstrom I.O."/>
            <person name="Guillou S."/>
            <person name="Cros-Aarteil S."/>
            <person name="Calhoun S."/>
            <person name="Haridas S."/>
            <person name="Kuo A."/>
            <person name="Mondo S."/>
            <person name="Pangilinan J."/>
            <person name="Riley R."/>
            <person name="Labutti K."/>
            <person name="Andreopoulos B."/>
            <person name="Lipzen A."/>
            <person name="Chen C."/>
            <person name="Yanf M."/>
            <person name="Daum C."/>
            <person name="Ng V."/>
            <person name="Clum A."/>
            <person name="Ohm R."/>
            <person name="Martin F."/>
            <person name="Silar P."/>
            <person name="Natvig D."/>
            <person name="Lalanne C."/>
            <person name="Gautier V."/>
            <person name="Ament-Velasquez S.L."/>
            <person name="Kruys A."/>
            <person name="Hutchinson M.I."/>
            <person name="Powell A.J."/>
            <person name="Barry K."/>
            <person name="Miller A.N."/>
            <person name="Grigoriev I.V."/>
            <person name="Debuchy R."/>
            <person name="Gladieux P."/>
            <person name="Thoren M.H."/>
            <person name="Johannesson H."/>
        </authorList>
    </citation>
    <scope>NUCLEOTIDE SEQUENCE</scope>
    <source>
        <strain evidence="2">CBS 990.96</strain>
    </source>
</reference>
<name>A0AAN7H8M5_9PEZI</name>